<dbReference type="CDD" id="cd09881">
    <property type="entry name" value="PIN_VapC4-5_FitB-like"/>
    <property type="match status" value="1"/>
</dbReference>
<dbReference type="InterPro" id="IPR050556">
    <property type="entry name" value="Type_II_TA_system_RNase"/>
</dbReference>
<keyword evidence="5" id="KW-0378">Hydrolase</keyword>
<sequence>MAVSVKGKVVHDTNVFVDYLRLQLHSDWVFGNVGNVIRFLPSVVLMELRFGADTPRRKRAVDRIKAAFPASRLISPDAESYDWAGSLFRRIHGNGSGLKDRLGPMNDLLIALTARGIGATVITRSLKEFEGIAAHVPGLKFSSPD</sequence>
<keyword evidence="3" id="KW-0540">Nuclease</keyword>
<comment type="caution">
    <text evidence="9">The sequence shown here is derived from an EMBL/GenBank/DDBJ whole genome shotgun (WGS) entry which is preliminary data.</text>
</comment>
<gene>
    <name evidence="9" type="ORF">MNODULE_22975</name>
</gene>
<dbReference type="GO" id="GO:0046872">
    <property type="term" value="F:metal ion binding"/>
    <property type="evidence" value="ECO:0007669"/>
    <property type="project" value="UniProtKB-KW"/>
</dbReference>
<evidence type="ECO:0000256" key="7">
    <source>
        <dbReference type="ARBA" id="ARBA00038093"/>
    </source>
</evidence>
<dbReference type="PANTHER" id="PTHR33653:SF1">
    <property type="entry name" value="RIBONUCLEASE VAPC2"/>
    <property type="match status" value="1"/>
</dbReference>
<comment type="cofactor">
    <cofactor evidence="1">
        <name>Mg(2+)</name>
        <dbReference type="ChEBI" id="CHEBI:18420"/>
    </cofactor>
</comment>
<dbReference type="InterPro" id="IPR002716">
    <property type="entry name" value="PIN_dom"/>
</dbReference>
<accession>A0A7X6DUF9</accession>
<evidence type="ECO:0000256" key="1">
    <source>
        <dbReference type="ARBA" id="ARBA00001946"/>
    </source>
</evidence>
<evidence type="ECO:0000256" key="3">
    <source>
        <dbReference type="ARBA" id="ARBA00022722"/>
    </source>
</evidence>
<proteinExistence type="inferred from homology"/>
<keyword evidence="2" id="KW-1277">Toxin-antitoxin system</keyword>
<dbReference type="AlphaFoldDB" id="A0A7X6DUF9"/>
<evidence type="ECO:0000259" key="8">
    <source>
        <dbReference type="Pfam" id="PF01850"/>
    </source>
</evidence>
<evidence type="ECO:0000313" key="9">
    <source>
        <dbReference type="EMBL" id="NKE73625.1"/>
    </source>
</evidence>
<dbReference type="GO" id="GO:0004518">
    <property type="term" value="F:nuclease activity"/>
    <property type="evidence" value="ECO:0007669"/>
    <property type="project" value="UniProtKB-KW"/>
</dbReference>
<dbReference type="PANTHER" id="PTHR33653">
    <property type="entry name" value="RIBONUCLEASE VAPC2"/>
    <property type="match status" value="1"/>
</dbReference>
<dbReference type="Proteomes" id="UP000534783">
    <property type="component" value="Unassembled WGS sequence"/>
</dbReference>
<evidence type="ECO:0000256" key="6">
    <source>
        <dbReference type="ARBA" id="ARBA00022842"/>
    </source>
</evidence>
<dbReference type="Gene3D" id="3.40.50.1010">
    <property type="entry name" value="5'-nuclease"/>
    <property type="match status" value="1"/>
</dbReference>
<keyword evidence="4" id="KW-0479">Metal-binding</keyword>
<feature type="domain" description="PIN" evidence="8">
    <location>
        <begin position="10"/>
        <end position="124"/>
    </location>
</feature>
<dbReference type="InterPro" id="IPR029060">
    <property type="entry name" value="PIN-like_dom_sf"/>
</dbReference>
<evidence type="ECO:0000256" key="2">
    <source>
        <dbReference type="ARBA" id="ARBA00022649"/>
    </source>
</evidence>
<dbReference type="GO" id="GO:0016787">
    <property type="term" value="F:hydrolase activity"/>
    <property type="evidence" value="ECO:0007669"/>
    <property type="project" value="UniProtKB-KW"/>
</dbReference>
<organism evidence="9 10">
    <name type="scientific">Candidatus Manganitrophus noduliformans</name>
    <dbReference type="NCBI Taxonomy" id="2606439"/>
    <lineage>
        <taxon>Bacteria</taxon>
        <taxon>Pseudomonadati</taxon>
        <taxon>Nitrospirota</taxon>
        <taxon>Nitrospiria</taxon>
        <taxon>Candidatus Troglogloeales</taxon>
        <taxon>Candidatus Manganitrophaceae</taxon>
        <taxon>Candidatus Manganitrophus</taxon>
    </lineage>
</organism>
<evidence type="ECO:0000256" key="4">
    <source>
        <dbReference type="ARBA" id="ARBA00022723"/>
    </source>
</evidence>
<keyword evidence="10" id="KW-1185">Reference proteome</keyword>
<dbReference type="Pfam" id="PF01850">
    <property type="entry name" value="PIN"/>
    <property type="match status" value="1"/>
</dbReference>
<evidence type="ECO:0000256" key="5">
    <source>
        <dbReference type="ARBA" id="ARBA00022801"/>
    </source>
</evidence>
<dbReference type="SUPFAM" id="SSF88723">
    <property type="entry name" value="PIN domain-like"/>
    <property type="match status" value="1"/>
</dbReference>
<keyword evidence="6" id="KW-0460">Magnesium</keyword>
<protein>
    <submittedName>
        <fullName evidence="9">Type II toxin-antitoxin system VapC family toxin</fullName>
    </submittedName>
</protein>
<name>A0A7X6DUF9_9BACT</name>
<reference evidence="9 10" key="1">
    <citation type="journal article" date="2020" name="Nature">
        <title>Bacterial chemolithoautotrophy via manganese oxidation.</title>
        <authorList>
            <person name="Yu H."/>
            <person name="Leadbetter J.R."/>
        </authorList>
    </citation>
    <scope>NUCLEOTIDE SEQUENCE [LARGE SCALE GENOMIC DNA]</scope>
    <source>
        <strain evidence="9 10">Mn-1</strain>
    </source>
</reference>
<evidence type="ECO:0000313" key="10">
    <source>
        <dbReference type="Proteomes" id="UP000534783"/>
    </source>
</evidence>
<dbReference type="RefSeq" id="WP_168063588.1">
    <property type="nucleotide sequence ID" value="NZ_VTOW01000009.1"/>
</dbReference>
<comment type="similarity">
    <text evidence="7">Belongs to the PINc/VapC protein family.</text>
</comment>
<dbReference type="EMBL" id="VTOW01000009">
    <property type="protein sequence ID" value="NKE73625.1"/>
    <property type="molecule type" value="Genomic_DNA"/>
</dbReference>